<dbReference type="EMBL" id="BAAFZP010000001">
    <property type="protein sequence ID" value="GAB1582846.1"/>
    <property type="molecule type" value="Genomic_DNA"/>
</dbReference>
<name>A0ABQ0H1P3_9HYPH</name>
<dbReference type="InterPro" id="IPR038282">
    <property type="entry name" value="DUF2267_sf"/>
</dbReference>
<dbReference type="Pfam" id="PF10025">
    <property type="entry name" value="DUF2267"/>
    <property type="match status" value="1"/>
</dbReference>
<gene>
    <name evidence="1" type="ORF">PPNSA23_27890</name>
</gene>
<sequence>MTVPMEYRLASQKFEAFLSEVAEEAGLTTRNQAYTMVEGVLLAFRRRLTPEEGIVFAQVLPPMLRALFITDWDPHAPREQGWDRTVVTREVQQLRRNHNLSPDTAIRDVAAVLRRHVDEAALEKSLARLPQPARDFWSPMAA</sequence>
<evidence type="ECO:0000313" key="2">
    <source>
        <dbReference type="Proteomes" id="UP001628091"/>
    </source>
</evidence>
<keyword evidence="2" id="KW-1185">Reference proteome</keyword>
<reference evidence="1 2" key="1">
    <citation type="submission" date="2024-10" db="EMBL/GenBank/DDBJ databases">
        <title>Isolation, draft genome sequencing and identification of Phyllobacterium sp. NSA23, isolated from leaf soil.</title>
        <authorList>
            <person name="Akita H."/>
        </authorList>
    </citation>
    <scope>NUCLEOTIDE SEQUENCE [LARGE SCALE GENOMIC DNA]</scope>
    <source>
        <strain evidence="1 2">NSA23</strain>
    </source>
</reference>
<accession>A0ABQ0H1P3</accession>
<protein>
    <submittedName>
        <fullName evidence="1">DUF2267 domain-containing protein</fullName>
    </submittedName>
</protein>
<organism evidence="1 2">
    <name type="scientific">Phyllobacterium phragmitis</name>
    <dbReference type="NCBI Taxonomy" id="2670329"/>
    <lineage>
        <taxon>Bacteria</taxon>
        <taxon>Pseudomonadati</taxon>
        <taxon>Pseudomonadota</taxon>
        <taxon>Alphaproteobacteria</taxon>
        <taxon>Hyphomicrobiales</taxon>
        <taxon>Phyllobacteriaceae</taxon>
        <taxon>Phyllobacterium</taxon>
    </lineage>
</organism>
<dbReference type="Proteomes" id="UP001628091">
    <property type="component" value="Unassembled WGS sequence"/>
</dbReference>
<comment type="caution">
    <text evidence="1">The sequence shown here is derived from an EMBL/GenBank/DDBJ whole genome shotgun (WGS) entry which is preliminary data.</text>
</comment>
<dbReference type="RefSeq" id="WP_407865390.1">
    <property type="nucleotide sequence ID" value="NZ_BAAFZP010000001.1"/>
</dbReference>
<evidence type="ECO:0000313" key="1">
    <source>
        <dbReference type="EMBL" id="GAB1582846.1"/>
    </source>
</evidence>
<dbReference type="InterPro" id="IPR018727">
    <property type="entry name" value="DUF2267"/>
</dbReference>
<proteinExistence type="predicted"/>
<dbReference type="Gene3D" id="1.10.490.110">
    <property type="entry name" value="Uncharacterized conserved protein DUF2267"/>
    <property type="match status" value="1"/>
</dbReference>